<evidence type="ECO:0000256" key="2">
    <source>
        <dbReference type="SAM" id="Phobius"/>
    </source>
</evidence>
<proteinExistence type="predicted"/>
<reference evidence="3 4" key="1">
    <citation type="journal article" date="2011" name="Cell">
        <title>The monarch butterfly genome yields insights into long-distance migration.</title>
        <authorList>
            <person name="Zhan S."/>
            <person name="Merlin C."/>
            <person name="Boore J.L."/>
            <person name="Reppert S.M."/>
        </authorList>
    </citation>
    <scope>NUCLEOTIDE SEQUENCE [LARGE SCALE GENOMIC DNA]</scope>
    <source>
        <strain evidence="3">F-2</strain>
    </source>
</reference>
<dbReference type="Proteomes" id="UP000007151">
    <property type="component" value="Unassembled WGS sequence"/>
</dbReference>
<sequence>MLSKLFRPINSRVGLLLAPKIRANCPPIRRFFELIPPTQYDMPMPKKLQFIHVMKNYWEVIPLFLVTAASLVMMVLSIAWAVKNKASIVLDAVIADLNSRGRRLFQPQPRQHLQDDGPPQPLGTQDTDHQPALRALAGDAGLVGQDGDGGEEGAGEAAILQPRVEPPEAARVWEL</sequence>
<protein>
    <submittedName>
        <fullName evidence="3">Uncharacterized protein</fullName>
    </submittedName>
</protein>
<comment type="caution">
    <text evidence="3">The sequence shown here is derived from an EMBL/GenBank/DDBJ whole genome shotgun (WGS) entry which is preliminary data.</text>
</comment>
<keyword evidence="2" id="KW-0472">Membrane</keyword>
<gene>
    <name evidence="3" type="ORF">KGM_205933</name>
</gene>
<keyword evidence="2" id="KW-1133">Transmembrane helix</keyword>
<evidence type="ECO:0000313" key="3">
    <source>
        <dbReference type="EMBL" id="OWR55410.1"/>
    </source>
</evidence>
<keyword evidence="4" id="KW-1185">Reference proteome</keyword>
<feature type="compositionally biased region" description="Basic and acidic residues" evidence="1">
    <location>
        <begin position="165"/>
        <end position="175"/>
    </location>
</feature>
<keyword evidence="2" id="KW-0812">Transmembrane</keyword>
<feature type="region of interest" description="Disordered" evidence="1">
    <location>
        <begin position="140"/>
        <end position="175"/>
    </location>
</feature>
<dbReference type="AlphaFoldDB" id="A0A212FNY8"/>
<evidence type="ECO:0000256" key="1">
    <source>
        <dbReference type="SAM" id="MobiDB-lite"/>
    </source>
</evidence>
<dbReference type="EMBL" id="AGBW02004392">
    <property type="protein sequence ID" value="OWR55410.1"/>
    <property type="molecule type" value="Genomic_DNA"/>
</dbReference>
<accession>A0A212FNY8</accession>
<dbReference type="InParanoid" id="A0A212FNY8"/>
<organism evidence="3 4">
    <name type="scientific">Danaus plexippus plexippus</name>
    <dbReference type="NCBI Taxonomy" id="278856"/>
    <lineage>
        <taxon>Eukaryota</taxon>
        <taxon>Metazoa</taxon>
        <taxon>Ecdysozoa</taxon>
        <taxon>Arthropoda</taxon>
        <taxon>Hexapoda</taxon>
        <taxon>Insecta</taxon>
        <taxon>Pterygota</taxon>
        <taxon>Neoptera</taxon>
        <taxon>Endopterygota</taxon>
        <taxon>Lepidoptera</taxon>
        <taxon>Glossata</taxon>
        <taxon>Ditrysia</taxon>
        <taxon>Papilionoidea</taxon>
        <taxon>Nymphalidae</taxon>
        <taxon>Danainae</taxon>
        <taxon>Danaini</taxon>
        <taxon>Danaina</taxon>
        <taxon>Danaus</taxon>
        <taxon>Danaus</taxon>
    </lineage>
</organism>
<feature type="region of interest" description="Disordered" evidence="1">
    <location>
        <begin position="106"/>
        <end position="128"/>
    </location>
</feature>
<name>A0A212FNY8_DANPL</name>
<evidence type="ECO:0000313" key="4">
    <source>
        <dbReference type="Proteomes" id="UP000007151"/>
    </source>
</evidence>
<feature type="transmembrane region" description="Helical" evidence="2">
    <location>
        <begin position="60"/>
        <end position="82"/>
    </location>
</feature>
<dbReference type="KEGG" id="dpl:KGM_205933"/>